<organism evidence="3 4">
    <name type="scientific">Methanosarcina mazei SarPi</name>
    <dbReference type="NCBI Taxonomy" id="1434115"/>
    <lineage>
        <taxon>Archaea</taxon>
        <taxon>Methanobacteriati</taxon>
        <taxon>Methanobacteriota</taxon>
        <taxon>Stenosarchaea group</taxon>
        <taxon>Methanomicrobia</taxon>
        <taxon>Methanosarcinales</taxon>
        <taxon>Methanosarcinaceae</taxon>
        <taxon>Methanosarcina</taxon>
    </lineage>
</organism>
<proteinExistence type="predicted"/>
<feature type="domain" description="Cas6b N-terminal" evidence="2">
    <location>
        <begin position="23"/>
        <end position="123"/>
    </location>
</feature>
<feature type="domain" description="Cas6b C-terminal" evidence="1">
    <location>
        <begin position="127"/>
        <end position="238"/>
    </location>
</feature>
<dbReference type="HOGENOM" id="CLU_086561_0_0_2"/>
<dbReference type="PATRIC" id="fig|1434115.4.peg.1568"/>
<dbReference type="Pfam" id="PF17955">
    <property type="entry name" value="Cas6b_N"/>
    <property type="match status" value="1"/>
</dbReference>
<dbReference type="InterPro" id="IPR041528">
    <property type="entry name" value="Cas6b_N"/>
</dbReference>
<dbReference type="AlphaFoldDB" id="A0A0E3R7Z9"/>
<protein>
    <recommendedName>
        <fullName evidence="5">DNA repair protein</fullName>
    </recommendedName>
</protein>
<dbReference type="GeneID" id="24864410"/>
<sequence length="240" mass="27983">MNKIEKDIFKNFVVFLMTPENIKLKTLEMTFEGAGEFRGDANQIRGFFASKFNEYDLLHNHNTDRFCYRYPLVQYKVLDRIPLVVGVNEGAEILKGLFDKFDTVTLPYENFEITERSMRIKKQDFGLTKSIYFYEFLTPWLALNKENEEKFLETRNPEEQKEMLRKTLAGNLLSMSKTFGYTVPDTIKCDVDMELRLSKYKKMDFTSFTGGFIANFLIPDFMGVGKGVAKGFGTVRKIQF</sequence>
<gene>
    <name evidence="3" type="ORF">MSMAP_1235</name>
</gene>
<evidence type="ECO:0008006" key="5">
    <source>
        <dbReference type="Google" id="ProtNLM"/>
    </source>
</evidence>
<evidence type="ECO:0000313" key="3">
    <source>
        <dbReference type="EMBL" id="AKB61220.1"/>
    </source>
</evidence>
<dbReference type="InterPro" id="IPR020209">
    <property type="entry name" value="Cas6b_C"/>
</dbReference>
<evidence type="ECO:0000313" key="4">
    <source>
        <dbReference type="Proteomes" id="UP000033116"/>
    </source>
</evidence>
<dbReference type="Pfam" id="PF17262">
    <property type="entry name" value="Cas6b_C"/>
    <property type="match status" value="1"/>
</dbReference>
<dbReference type="EMBL" id="CP009511">
    <property type="protein sequence ID" value="AKB61220.1"/>
    <property type="molecule type" value="Genomic_DNA"/>
</dbReference>
<evidence type="ECO:0000259" key="1">
    <source>
        <dbReference type="Pfam" id="PF17262"/>
    </source>
</evidence>
<name>A0A0E3R7Z9_METMZ</name>
<dbReference type="Proteomes" id="UP000033116">
    <property type="component" value="Chromosome"/>
</dbReference>
<evidence type="ECO:0000259" key="2">
    <source>
        <dbReference type="Pfam" id="PF17955"/>
    </source>
</evidence>
<accession>A0A0E3R7Z9</accession>
<dbReference type="RefSeq" id="WP_230628166.1">
    <property type="nucleotide sequence ID" value="NZ_CP009511.1"/>
</dbReference>
<reference evidence="3 4" key="1">
    <citation type="submission" date="2014-07" db="EMBL/GenBank/DDBJ databases">
        <title>Methanogenic archaea and the global carbon cycle.</title>
        <authorList>
            <person name="Henriksen J.R."/>
            <person name="Luke J."/>
            <person name="Reinhart S."/>
            <person name="Benedict M.N."/>
            <person name="Youngblut N.D."/>
            <person name="Metcalf M.E."/>
            <person name="Whitaker R.J."/>
            <person name="Metcalf W.W."/>
        </authorList>
    </citation>
    <scope>NUCLEOTIDE SEQUENCE [LARGE SCALE GENOMIC DNA]</scope>
    <source>
        <strain evidence="3 4">SarPi</strain>
    </source>
</reference>